<evidence type="ECO:0000259" key="21">
    <source>
        <dbReference type="PROSITE" id="PS50972"/>
    </source>
</evidence>
<evidence type="ECO:0000256" key="11">
    <source>
        <dbReference type="ARBA" id="ARBA00022679"/>
    </source>
</evidence>
<dbReference type="PROSITE" id="PS51332">
    <property type="entry name" value="B12_BINDING"/>
    <property type="match status" value="1"/>
</dbReference>
<keyword evidence="25" id="KW-1185">Reference proteome</keyword>
<feature type="binding site" evidence="19">
    <location>
        <position position="266"/>
    </location>
    <ligand>
        <name>Zn(2+)</name>
        <dbReference type="ChEBI" id="CHEBI:29105"/>
    </ligand>
</feature>
<accession>D4LF38</accession>
<dbReference type="InterPro" id="IPR006158">
    <property type="entry name" value="Cobalamin-bd"/>
</dbReference>
<dbReference type="SUPFAM" id="SSF47644">
    <property type="entry name" value="Methionine synthase domain"/>
    <property type="match status" value="1"/>
</dbReference>
<reference evidence="24" key="2">
    <citation type="submission" date="2010-03" db="EMBL/GenBank/DDBJ databases">
        <authorList>
            <person name="Pajon A."/>
        </authorList>
    </citation>
    <scope>NUCLEOTIDE SEQUENCE</scope>
    <source>
        <strain evidence="24">Type strain: 18P13</strain>
    </source>
</reference>
<evidence type="ECO:0000256" key="6">
    <source>
        <dbReference type="ARBA" id="ARBA00012032"/>
    </source>
</evidence>
<dbReference type="Gene3D" id="1.10.1240.10">
    <property type="entry name" value="Methionine synthase domain"/>
    <property type="match status" value="1"/>
</dbReference>
<gene>
    <name evidence="24" type="ordered locus">RUM_22270</name>
</gene>
<keyword evidence="14 19" id="KW-0862">Zinc</keyword>
<comment type="function">
    <text evidence="17">Catalyzes the transfer of a methyl group from methyl-cobalamin to homocysteine, yielding enzyme-bound cob(I)alamin and methionine. Subsequently, remethylates the cofactor using methyltetrahydrofolate.</text>
</comment>
<sequence length="785" mass="83950">MTFAELLQNNYIFLDGGMGTMLQANGMQAGERPELLNLKDPALVEQVQRAYVEAGSNIICSNTFGANRAKLTGSGATVQQVIPAAIQCARRAAAGKALVALDLGPTGQMLEPTGSLTFEQAYDLYAEQVDAGQEADLILIETMTDLYEIRAAVLAAKEHGNGKPVIALMTFEHTGRTFTGCSVSAMALTLEGLGVDAMGINCSIGPDELYPVVEELCRWTTLPLLIKPNAGLPDPVTNQYNVSPAEFARSMTRIAKLGVKLLGGCCGTTPDYIRAVREAVADLPFTPRQVQVPAAVCSYSRTVVIDRPRVIGERINPTGKKLFKEALLRGDIDYILGQAITQVHGGADILDVNVGLPSIDERDMMVRTVKALQGVVDVPLQLDSTMPQVLEAALRIYNGKPIVNSVNGEEKSLSTVLPLVKKYGAAVVGLTLDEQGIPKTAEGRFQIAKRILDRALALGIRREDVYIDCLTLTVSAEQDGAVQTLSALHRVKQELGLKTVLGVSNISFGLPNRELVNHSFLLMALQNGLDLPIMNPNVASMMDAVRSYCLLANIDKNAVDFIAAYGSAEPKAKPAAAPADMTLSFAIENGLKQEGARITRQLLEQMDSMEIVNGQLIPALDKAGAAFEQGKLFLPQLIQAAGVAQAAFGEIRSYLTAHNAVPVSRGKVILATVKGDIHDIGKNIVKVLMENYGYQVIDLGRDVPPETIVAAALEHQVKLVGLSALMTTTLGAMEETIRQLHANNVPCKVVVGGAVLTADYAAQIGADYYAKDAKESVDIAKQVVG</sequence>
<keyword evidence="11 19" id="KW-0808">Transferase</keyword>
<dbReference type="Gene3D" id="3.20.20.330">
    <property type="entry name" value="Homocysteine-binding-like domain"/>
    <property type="match status" value="1"/>
</dbReference>
<dbReference type="Proteomes" id="UP000007054">
    <property type="component" value="Chromosome"/>
</dbReference>
<dbReference type="PROSITE" id="PS50970">
    <property type="entry name" value="HCY"/>
    <property type="match status" value="1"/>
</dbReference>
<comment type="cofactor">
    <cofactor evidence="2 19">
        <name>Zn(2+)</name>
        <dbReference type="ChEBI" id="CHEBI:29105"/>
    </cofactor>
</comment>
<evidence type="ECO:0000256" key="4">
    <source>
        <dbReference type="ARBA" id="ARBA00005178"/>
    </source>
</evidence>
<evidence type="ECO:0000256" key="2">
    <source>
        <dbReference type="ARBA" id="ARBA00001947"/>
    </source>
</evidence>
<dbReference type="EMBL" id="FP929052">
    <property type="protein sequence ID" value="CBL18233.1"/>
    <property type="molecule type" value="Genomic_DNA"/>
</dbReference>
<dbReference type="SUPFAM" id="SSF82282">
    <property type="entry name" value="Homocysteine S-methyltransferase"/>
    <property type="match status" value="1"/>
</dbReference>
<dbReference type="KEGG" id="rch:RUM_22270"/>
<dbReference type="InterPro" id="IPR017215">
    <property type="entry name" value="MetH_bac"/>
</dbReference>
<dbReference type="RefSeq" id="WP_015559139.1">
    <property type="nucleotide sequence ID" value="NC_021039.1"/>
</dbReference>
<keyword evidence="9" id="KW-0028">Amino-acid biosynthesis</keyword>
<dbReference type="InterPro" id="IPR036589">
    <property type="entry name" value="HCY_dom_sf"/>
</dbReference>
<dbReference type="InterPro" id="IPR003726">
    <property type="entry name" value="HCY_dom"/>
</dbReference>
<dbReference type="GeneID" id="83156881"/>
<dbReference type="Gene3D" id="3.20.20.20">
    <property type="entry name" value="Dihydropteroate synthase-like"/>
    <property type="match status" value="1"/>
</dbReference>
<dbReference type="PROSITE" id="PS51337">
    <property type="entry name" value="B12_BINDING_NTER"/>
    <property type="match status" value="1"/>
</dbReference>
<feature type="binding site" evidence="19">
    <location>
        <position position="202"/>
    </location>
    <ligand>
        <name>Zn(2+)</name>
        <dbReference type="ChEBI" id="CHEBI:29105"/>
    </ligand>
</feature>
<comment type="cofactor">
    <cofactor evidence="3">
        <name>methylcob(III)alamin</name>
        <dbReference type="ChEBI" id="CHEBI:28115"/>
    </cofactor>
</comment>
<evidence type="ECO:0000256" key="5">
    <source>
        <dbReference type="ARBA" id="ARBA00010398"/>
    </source>
</evidence>
<dbReference type="Pfam" id="PF02607">
    <property type="entry name" value="B12-binding_2"/>
    <property type="match status" value="1"/>
</dbReference>
<evidence type="ECO:0000256" key="8">
    <source>
        <dbReference type="ARBA" id="ARBA00022603"/>
    </source>
</evidence>
<dbReference type="GO" id="GO:0046653">
    <property type="term" value="P:tetrahydrofolate metabolic process"/>
    <property type="evidence" value="ECO:0007669"/>
    <property type="project" value="TreeGrafter"/>
</dbReference>
<dbReference type="HOGENOM" id="CLU_004914_0_2_9"/>
<dbReference type="Pfam" id="PF00809">
    <property type="entry name" value="Pterin_bind"/>
    <property type="match status" value="1"/>
</dbReference>
<organism evidence="24 25">
    <name type="scientific">Ruminococcus champanellensis (strain DSM 18848 / JCM 17042 / KCTC 15320 / 18P13)</name>
    <dbReference type="NCBI Taxonomy" id="213810"/>
    <lineage>
        <taxon>Bacteria</taxon>
        <taxon>Bacillati</taxon>
        <taxon>Bacillota</taxon>
        <taxon>Clostridia</taxon>
        <taxon>Eubacteriales</taxon>
        <taxon>Oscillospiraceae</taxon>
        <taxon>Ruminococcus</taxon>
    </lineage>
</organism>
<evidence type="ECO:0000256" key="9">
    <source>
        <dbReference type="ARBA" id="ARBA00022605"/>
    </source>
</evidence>
<evidence type="ECO:0000256" key="15">
    <source>
        <dbReference type="ARBA" id="ARBA00023167"/>
    </source>
</evidence>
<dbReference type="InterPro" id="IPR000489">
    <property type="entry name" value="Pterin-binding_dom"/>
</dbReference>
<evidence type="ECO:0000313" key="25">
    <source>
        <dbReference type="Proteomes" id="UP000007054"/>
    </source>
</evidence>
<dbReference type="SUPFAM" id="SSF51717">
    <property type="entry name" value="Dihydropteroate synthetase-like"/>
    <property type="match status" value="1"/>
</dbReference>
<dbReference type="STRING" id="213810.RUM_22270"/>
<evidence type="ECO:0000256" key="17">
    <source>
        <dbReference type="ARBA" id="ARBA00025552"/>
    </source>
</evidence>
<dbReference type="PATRIC" id="fig|213810.4.peg.2114"/>
<dbReference type="InterPro" id="IPR003759">
    <property type="entry name" value="Cbl-bd_cap"/>
</dbReference>
<dbReference type="GO" id="GO:0008705">
    <property type="term" value="F:methionine synthase activity"/>
    <property type="evidence" value="ECO:0007669"/>
    <property type="project" value="UniProtKB-EC"/>
</dbReference>
<evidence type="ECO:0000256" key="1">
    <source>
        <dbReference type="ARBA" id="ARBA00001700"/>
    </source>
</evidence>
<evidence type="ECO:0000256" key="3">
    <source>
        <dbReference type="ARBA" id="ARBA00001956"/>
    </source>
</evidence>
<proteinExistence type="inferred from homology"/>
<dbReference type="GO" id="GO:0046872">
    <property type="term" value="F:metal ion binding"/>
    <property type="evidence" value="ECO:0007669"/>
    <property type="project" value="UniProtKB-KW"/>
</dbReference>
<comment type="pathway">
    <text evidence="4">Amino-acid biosynthesis; L-methionine biosynthesis via de novo pathway; L-methionine from L-homocysteine (MetH route): step 1/1.</text>
</comment>
<dbReference type="InterPro" id="IPR036724">
    <property type="entry name" value="Cobalamin-bd_sf"/>
</dbReference>
<keyword evidence="10" id="KW-0846">Cobalamin</keyword>
<evidence type="ECO:0000256" key="10">
    <source>
        <dbReference type="ARBA" id="ARBA00022628"/>
    </source>
</evidence>
<dbReference type="EC" id="2.1.1.13" evidence="6"/>
<dbReference type="Gene3D" id="3.40.50.280">
    <property type="entry name" value="Cobalamin-binding domain"/>
    <property type="match status" value="1"/>
</dbReference>
<dbReference type="SUPFAM" id="SSF52242">
    <property type="entry name" value="Cobalamin (vitamin B12)-binding domain"/>
    <property type="match status" value="1"/>
</dbReference>
<dbReference type="GO" id="GO:0005829">
    <property type="term" value="C:cytosol"/>
    <property type="evidence" value="ECO:0007669"/>
    <property type="project" value="TreeGrafter"/>
</dbReference>
<dbReference type="PANTHER" id="PTHR45833">
    <property type="entry name" value="METHIONINE SYNTHASE"/>
    <property type="match status" value="1"/>
</dbReference>
<dbReference type="AlphaFoldDB" id="D4LF38"/>
<dbReference type="Pfam" id="PF02310">
    <property type="entry name" value="B12-binding"/>
    <property type="match status" value="1"/>
</dbReference>
<dbReference type="NCBIfam" id="NF005719">
    <property type="entry name" value="PRK07535.1"/>
    <property type="match status" value="1"/>
</dbReference>
<dbReference type="PANTHER" id="PTHR45833:SF1">
    <property type="entry name" value="METHIONINE SYNTHASE"/>
    <property type="match status" value="1"/>
</dbReference>
<keyword evidence="13 19" id="KW-0479">Metal-binding</keyword>
<evidence type="ECO:0000256" key="12">
    <source>
        <dbReference type="ARBA" id="ARBA00022691"/>
    </source>
</evidence>
<protein>
    <recommendedName>
        <fullName evidence="7">Methionine synthase</fullName>
        <ecNumber evidence="6">2.1.1.13</ecNumber>
    </recommendedName>
    <alternativeName>
        <fullName evidence="18">5-methyltetrahydrofolate--homocysteine methyltransferase</fullName>
    </alternativeName>
</protein>
<dbReference type="SMART" id="SM01018">
    <property type="entry name" value="B12-binding_2"/>
    <property type="match status" value="1"/>
</dbReference>
<dbReference type="BioCyc" id="RCHA213810:RUM_RS10815-MONOMER"/>
<dbReference type="GO" id="GO:0032259">
    <property type="term" value="P:methylation"/>
    <property type="evidence" value="ECO:0007669"/>
    <property type="project" value="UniProtKB-KW"/>
</dbReference>
<feature type="domain" description="Hcy-binding" evidence="20">
    <location>
        <begin position="1"/>
        <end position="280"/>
    </location>
</feature>
<dbReference type="InterPro" id="IPR050554">
    <property type="entry name" value="Met_Synthase/Corrinoid"/>
</dbReference>
<evidence type="ECO:0000256" key="14">
    <source>
        <dbReference type="ARBA" id="ARBA00022833"/>
    </source>
</evidence>
<feature type="binding site" evidence="19">
    <location>
        <position position="265"/>
    </location>
    <ligand>
        <name>Zn(2+)</name>
        <dbReference type="ChEBI" id="CHEBI:29105"/>
    </ligand>
</feature>
<name>D4LF38_RUMC1</name>
<feature type="domain" description="B12-binding" evidence="22">
    <location>
        <begin position="665"/>
        <end position="785"/>
    </location>
</feature>
<comment type="similarity">
    <text evidence="5">Belongs to the vitamin-B12 dependent methionine synthase family.</text>
</comment>
<evidence type="ECO:0000256" key="18">
    <source>
        <dbReference type="ARBA" id="ARBA00031040"/>
    </source>
</evidence>
<evidence type="ECO:0000259" key="20">
    <source>
        <dbReference type="PROSITE" id="PS50970"/>
    </source>
</evidence>
<evidence type="ECO:0000256" key="13">
    <source>
        <dbReference type="ARBA" id="ARBA00022723"/>
    </source>
</evidence>
<dbReference type="PIRSF" id="PIRSF037472">
    <property type="entry name" value="DHPS_mtfrase"/>
    <property type="match status" value="1"/>
</dbReference>
<evidence type="ECO:0000256" key="7">
    <source>
        <dbReference type="ARBA" id="ARBA00013998"/>
    </source>
</evidence>
<dbReference type="Pfam" id="PF02574">
    <property type="entry name" value="S-methyl_trans"/>
    <property type="match status" value="1"/>
</dbReference>
<feature type="domain" description="B12-binding N-terminal" evidence="23">
    <location>
        <begin position="570"/>
        <end position="663"/>
    </location>
</feature>
<dbReference type="InterPro" id="IPR011005">
    <property type="entry name" value="Dihydropteroate_synth-like_sf"/>
</dbReference>
<evidence type="ECO:0000259" key="23">
    <source>
        <dbReference type="PROSITE" id="PS51337"/>
    </source>
</evidence>
<evidence type="ECO:0000256" key="19">
    <source>
        <dbReference type="PROSITE-ProRule" id="PRU00333"/>
    </source>
</evidence>
<keyword evidence="16" id="KW-0170">Cobalt</keyword>
<evidence type="ECO:0000313" key="24">
    <source>
        <dbReference type="EMBL" id="CBL18233.1"/>
    </source>
</evidence>
<dbReference type="GO" id="GO:0050667">
    <property type="term" value="P:homocysteine metabolic process"/>
    <property type="evidence" value="ECO:0007669"/>
    <property type="project" value="TreeGrafter"/>
</dbReference>
<evidence type="ECO:0000259" key="22">
    <source>
        <dbReference type="PROSITE" id="PS51332"/>
    </source>
</evidence>
<dbReference type="InterPro" id="IPR036594">
    <property type="entry name" value="Meth_synthase_dom"/>
</dbReference>
<keyword evidence="8 19" id="KW-0489">Methyltransferase</keyword>
<comment type="catalytic activity">
    <reaction evidence="1">
        <text>(6S)-5-methyl-5,6,7,8-tetrahydrofolate + L-homocysteine = (6S)-5,6,7,8-tetrahydrofolate + L-methionine</text>
        <dbReference type="Rhea" id="RHEA:11172"/>
        <dbReference type="ChEBI" id="CHEBI:18608"/>
        <dbReference type="ChEBI" id="CHEBI:57453"/>
        <dbReference type="ChEBI" id="CHEBI:57844"/>
        <dbReference type="ChEBI" id="CHEBI:58199"/>
        <dbReference type="EC" id="2.1.1.13"/>
    </reaction>
</comment>
<evidence type="ECO:0000256" key="16">
    <source>
        <dbReference type="ARBA" id="ARBA00023285"/>
    </source>
</evidence>
<keyword evidence="12" id="KW-0949">S-adenosyl-L-methionine</keyword>
<dbReference type="GO" id="GO:0031419">
    <property type="term" value="F:cobalamin binding"/>
    <property type="evidence" value="ECO:0007669"/>
    <property type="project" value="UniProtKB-KW"/>
</dbReference>
<keyword evidence="15" id="KW-0486">Methionine biosynthesis</keyword>
<dbReference type="UniPathway" id="UPA00051">
    <property type="reaction ID" value="UER00081"/>
</dbReference>
<feature type="domain" description="Pterin-binding" evidence="21">
    <location>
        <begin position="308"/>
        <end position="552"/>
    </location>
</feature>
<reference evidence="24" key="1">
    <citation type="submission" date="2010-03" db="EMBL/GenBank/DDBJ databases">
        <title>The genome sequence of Ruminococcus sp. 18P13.</title>
        <authorList>
            <consortium name="metaHIT consortium -- http://www.metahit.eu/"/>
            <person name="Pajon A."/>
            <person name="Turner K."/>
            <person name="Parkhill J."/>
            <person name="Bernalier A."/>
        </authorList>
    </citation>
    <scope>NUCLEOTIDE SEQUENCE [LARGE SCALE GENOMIC DNA]</scope>
    <source>
        <strain evidence="24">Type strain: 18P13</strain>
    </source>
</reference>
<dbReference type="PROSITE" id="PS50972">
    <property type="entry name" value="PTERIN_BINDING"/>
    <property type="match status" value="1"/>
</dbReference>